<comment type="similarity">
    <text evidence="1">Belongs to the acyl coenzyme A hydrolase family.</text>
</comment>
<dbReference type="GO" id="GO:0052816">
    <property type="term" value="F:long-chain fatty acyl-CoA hydrolase activity"/>
    <property type="evidence" value="ECO:0007669"/>
    <property type="project" value="TreeGrafter"/>
</dbReference>
<dbReference type="GO" id="GO:0005829">
    <property type="term" value="C:cytosol"/>
    <property type="evidence" value="ECO:0007669"/>
    <property type="project" value="TreeGrafter"/>
</dbReference>
<dbReference type="Gene3D" id="3.10.129.10">
    <property type="entry name" value="Hotdog Thioesterase"/>
    <property type="match status" value="1"/>
</dbReference>
<evidence type="ECO:0000259" key="4">
    <source>
        <dbReference type="PROSITE" id="PS51770"/>
    </source>
</evidence>
<evidence type="ECO:0000256" key="1">
    <source>
        <dbReference type="ARBA" id="ARBA00010458"/>
    </source>
</evidence>
<protein>
    <recommendedName>
        <fullName evidence="4">HotDog ACOT-type domain-containing protein</fullName>
    </recommendedName>
</protein>
<keyword evidence="2 3" id="KW-0378">Hydrolase</keyword>
<name>A0A6J4LQC5_9BACT</name>
<organism evidence="5">
    <name type="scientific">uncultured Gemmatimonadota bacterium</name>
    <dbReference type="NCBI Taxonomy" id="203437"/>
    <lineage>
        <taxon>Bacteria</taxon>
        <taxon>Pseudomonadati</taxon>
        <taxon>Gemmatimonadota</taxon>
        <taxon>environmental samples</taxon>
    </lineage>
</organism>
<sequence>MIRPVEIYLNTPPPDPEVPRPVRLSQVTFADLAEPQSQNVAGTLFGGVLLGFIDRAAAFCAMKRAGRPVVTKSFDEVEFNEPIYIGELVIAHASVNFTGTTSMEVGVRVVAQNPITGIERPTNTCYATFVALDAGGRPTRIPPVLPETDVEKKRFEAGRLRREARLARRRSRV</sequence>
<gene>
    <name evidence="5" type="ORF">AVDCRST_MAG89-2512</name>
</gene>
<dbReference type="GO" id="GO:0006637">
    <property type="term" value="P:acyl-CoA metabolic process"/>
    <property type="evidence" value="ECO:0007669"/>
    <property type="project" value="TreeGrafter"/>
</dbReference>
<evidence type="ECO:0000256" key="3">
    <source>
        <dbReference type="PROSITE-ProRule" id="PRU01106"/>
    </source>
</evidence>
<feature type="domain" description="HotDog ACOT-type" evidence="4">
    <location>
        <begin position="23"/>
        <end position="135"/>
    </location>
</feature>
<dbReference type="Pfam" id="PF03061">
    <property type="entry name" value="4HBT"/>
    <property type="match status" value="1"/>
</dbReference>
<dbReference type="PANTHER" id="PTHR11049">
    <property type="entry name" value="ACYL COENZYME A THIOESTER HYDROLASE"/>
    <property type="match status" value="1"/>
</dbReference>
<dbReference type="PROSITE" id="PS51770">
    <property type="entry name" value="HOTDOG_ACOT"/>
    <property type="match status" value="1"/>
</dbReference>
<accession>A0A6J4LQC5</accession>
<reference evidence="5" key="1">
    <citation type="submission" date="2020-02" db="EMBL/GenBank/DDBJ databases">
        <authorList>
            <person name="Meier V. D."/>
        </authorList>
    </citation>
    <scope>NUCLEOTIDE SEQUENCE</scope>
    <source>
        <strain evidence="5">AVDCRST_MAG89</strain>
    </source>
</reference>
<dbReference type="AlphaFoldDB" id="A0A6J4LQC5"/>
<evidence type="ECO:0000256" key="2">
    <source>
        <dbReference type="ARBA" id="ARBA00022801"/>
    </source>
</evidence>
<dbReference type="EMBL" id="CADCTV010000524">
    <property type="protein sequence ID" value="CAA9338469.1"/>
    <property type="molecule type" value="Genomic_DNA"/>
</dbReference>
<dbReference type="InterPro" id="IPR040170">
    <property type="entry name" value="Cytosol_ACT"/>
</dbReference>
<proteinExistence type="inferred from homology"/>
<dbReference type="SUPFAM" id="SSF54637">
    <property type="entry name" value="Thioesterase/thiol ester dehydrase-isomerase"/>
    <property type="match status" value="1"/>
</dbReference>
<dbReference type="InterPro" id="IPR033120">
    <property type="entry name" value="HOTDOG_ACOT"/>
</dbReference>
<dbReference type="PANTHER" id="PTHR11049:SF16">
    <property type="entry name" value="PROTEIN VDLD"/>
    <property type="match status" value="1"/>
</dbReference>
<dbReference type="InterPro" id="IPR029069">
    <property type="entry name" value="HotDog_dom_sf"/>
</dbReference>
<dbReference type="CDD" id="cd03442">
    <property type="entry name" value="BFIT_BACH"/>
    <property type="match status" value="1"/>
</dbReference>
<dbReference type="InterPro" id="IPR006683">
    <property type="entry name" value="Thioestr_dom"/>
</dbReference>
<evidence type="ECO:0000313" key="5">
    <source>
        <dbReference type="EMBL" id="CAA9338469.1"/>
    </source>
</evidence>